<protein>
    <submittedName>
        <fullName evidence="6">ATP-binding cassette domain-containing protein</fullName>
    </submittedName>
</protein>
<reference evidence="7" key="1">
    <citation type="journal article" date="2019" name="Int. J. Syst. Evol. Microbiol.">
        <title>The Global Catalogue of Microorganisms (GCM) 10K type strain sequencing project: providing services to taxonomists for standard genome sequencing and annotation.</title>
        <authorList>
            <consortium name="The Broad Institute Genomics Platform"/>
            <consortium name="The Broad Institute Genome Sequencing Center for Infectious Disease"/>
            <person name="Wu L."/>
            <person name="Ma J."/>
        </authorList>
    </citation>
    <scope>NUCLEOTIDE SEQUENCE [LARGE SCALE GENOMIC DNA]</scope>
    <source>
        <strain evidence="7">JCM 17442</strain>
    </source>
</reference>
<dbReference type="PROSITE" id="PS00211">
    <property type="entry name" value="ABC_TRANSPORTER_1"/>
    <property type="match status" value="1"/>
</dbReference>
<name>A0ABP8E2D9_9MICO</name>
<keyword evidence="7" id="KW-1185">Reference proteome</keyword>
<comment type="caution">
    <text evidence="6">The sequence shown here is derived from an EMBL/GenBank/DDBJ whole genome shotgun (WGS) entry which is preliminary data.</text>
</comment>
<dbReference type="RefSeq" id="WP_344795564.1">
    <property type="nucleotide sequence ID" value="NZ_BAABAU010000001.1"/>
</dbReference>
<feature type="domain" description="ABC transporter" evidence="5">
    <location>
        <begin position="6"/>
        <end position="231"/>
    </location>
</feature>
<keyword evidence="2" id="KW-0813">Transport</keyword>
<gene>
    <name evidence="6" type="ORF">GCM10022256_19980</name>
</gene>
<dbReference type="InterPro" id="IPR027417">
    <property type="entry name" value="P-loop_NTPase"/>
</dbReference>
<dbReference type="Gene3D" id="3.40.50.300">
    <property type="entry name" value="P-loop containing nucleotide triphosphate hydrolases"/>
    <property type="match status" value="1"/>
</dbReference>
<dbReference type="SMART" id="SM00382">
    <property type="entry name" value="AAA"/>
    <property type="match status" value="1"/>
</dbReference>
<dbReference type="InterPro" id="IPR003593">
    <property type="entry name" value="AAA+_ATPase"/>
</dbReference>
<dbReference type="PROSITE" id="PS50893">
    <property type="entry name" value="ABC_TRANSPORTER_2"/>
    <property type="match status" value="1"/>
</dbReference>
<organism evidence="6 7">
    <name type="scientific">Frondihabitans peucedani</name>
    <dbReference type="NCBI Taxonomy" id="598626"/>
    <lineage>
        <taxon>Bacteria</taxon>
        <taxon>Bacillati</taxon>
        <taxon>Actinomycetota</taxon>
        <taxon>Actinomycetes</taxon>
        <taxon>Micrococcales</taxon>
        <taxon>Microbacteriaceae</taxon>
        <taxon>Frondihabitans</taxon>
    </lineage>
</organism>
<evidence type="ECO:0000256" key="3">
    <source>
        <dbReference type="ARBA" id="ARBA00022741"/>
    </source>
</evidence>
<sequence>MRPTSIAVTALSKRYGDVVSVDSLTFRCEPGTVTAFLGPNGSGKSTSLRMIVGLTRPDSGTATFNGRTIRELDNPGRTVGVLLDAGAHHPGRSVAETLRLACILIGMPRTRISECLEFVGLEGVARRRVGTLSLGMRQRLGLAIAVLGEPACLLLDEPANGLDPEGISWLGDFLSEFASAGGTVLLSSHHLDDVDSVADHLVILDSGRMVHESSRSDDEMRRASTFTANAPEAITAELDRREIRWALDPASGRIEAATDPETIWHMSAESRTPMTSLTSSSPHALRDLFAASTTAEFQGGKLDFFPVDKREEAKK</sequence>
<dbReference type="InterPro" id="IPR003439">
    <property type="entry name" value="ABC_transporter-like_ATP-bd"/>
</dbReference>
<evidence type="ECO:0000256" key="2">
    <source>
        <dbReference type="ARBA" id="ARBA00022448"/>
    </source>
</evidence>
<dbReference type="PANTHER" id="PTHR43335">
    <property type="entry name" value="ABC TRANSPORTER, ATP-BINDING PROTEIN"/>
    <property type="match status" value="1"/>
</dbReference>
<comment type="similarity">
    <text evidence="1">Belongs to the ABC transporter superfamily.</text>
</comment>
<keyword evidence="3" id="KW-0547">Nucleotide-binding</keyword>
<keyword evidence="4 6" id="KW-0067">ATP-binding</keyword>
<dbReference type="EMBL" id="BAABAU010000001">
    <property type="protein sequence ID" value="GAA4266386.1"/>
    <property type="molecule type" value="Genomic_DNA"/>
</dbReference>
<evidence type="ECO:0000259" key="5">
    <source>
        <dbReference type="PROSITE" id="PS50893"/>
    </source>
</evidence>
<dbReference type="PANTHER" id="PTHR43335:SF4">
    <property type="entry name" value="ABC TRANSPORTER, ATP-BINDING PROTEIN"/>
    <property type="match status" value="1"/>
</dbReference>
<dbReference type="SUPFAM" id="SSF52540">
    <property type="entry name" value="P-loop containing nucleoside triphosphate hydrolases"/>
    <property type="match status" value="1"/>
</dbReference>
<evidence type="ECO:0000313" key="7">
    <source>
        <dbReference type="Proteomes" id="UP001501594"/>
    </source>
</evidence>
<dbReference type="GO" id="GO:0005524">
    <property type="term" value="F:ATP binding"/>
    <property type="evidence" value="ECO:0007669"/>
    <property type="project" value="UniProtKB-KW"/>
</dbReference>
<accession>A0ABP8E2D9</accession>
<dbReference type="Proteomes" id="UP001501594">
    <property type="component" value="Unassembled WGS sequence"/>
</dbReference>
<proteinExistence type="inferred from homology"/>
<evidence type="ECO:0000313" key="6">
    <source>
        <dbReference type="EMBL" id="GAA4266386.1"/>
    </source>
</evidence>
<dbReference type="InterPro" id="IPR017871">
    <property type="entry name" value="ABC_transporter-like_CS"/>
</dbReference>
<evidence type="ECO:0000256" key="1">
    <source>
        <dbReference type="ARBA" id="ARBA00005417"/>
    </source>
</evidence>
<evidence type="ECO:0000256" key="4">
    <source>
        <dbReference type="ARBA" id="ARBA00022840"/>
    </source>
</evidence>
<dbReference type="Pfam" id="PF00005">
    <property type="entry name" value="ABC_tran"/>
    <property type="match status" value="1"/>
</dbReference>